<feature type="compositionally biased region" description="Low complexity" evidence="1">
    <location>
        <begin position="55"/>
        <end position="66"/>
    </location>
</feature>
<feature type="signal peptide" evidence="2">
    <location>
        <begin position="1"/>
        <end position="22"/>
    </location>
</feature>
<dbReference type="Proteomes" id="UP000281084">
    <property type="component" value="Unassembled WGS sequence"/>
</dbReference>
<reference evidence="3 8" key="2">
    <citation type="submission" date="2018-09" db="EMBL/GenBank/DDBJ databases">
        <title>The draft genome of Acinetobacter spp. strains.</title>
        <authorList>
            <person name="Qin J."/>
            <person name="Feng Y."/>
            <person name="Zong Z."/>
        </authorList>
    </citation>
    <scope>NUCLEOTIDE SEQUENCE [LARGE SCALE GENOMIC DNA]</scope>
    <source>
        <strain evidence="3 8">WCHAc060002</strain>
    </source>
</reference>
<name>A0A3A8G2A9_9GAMM</name>
<evidence type="ECO:0000313" key="4">
    <source>
        <dbReference type="EMBL" id="RLL33277.1"/>
    </source>
</evidence>
<dbReference type="Gene3D" id="3.10.450.160">
    <property type="entry name" value="inner membrane protein cigr"/>
    <property type="match status" value="1"/>
</dbReference>
<feature type="chain" id="PRO_5044588272" description="RcnB family protein" evidence="2">
    <location>
        <begin position="23"/>
        <end position="130"/>
    </location>
</feature>
<dbReference type="AlphaFoldDB" id="A0A3A8G2A9"/>
<organism evidence="3 8">
    <name type="scientific">Acinetobacter cumulans</name>
    <dbReference type="NCBI Taxonomy" id="2136182"/>
    <lineage>
        <taxon>Bacteria</taxon>
        <taxon>Pseudomonadati</taxon>
        <taxon>Pseudomonadota</taxon>
        <taxon>Gammaproteobacteria</taxon>
        <taxon>Moraxellales</taxon>
        <taxon>Moraxellaceae</taxon>
        <taxon>Acinetobacter</taxon>
    </lineage>
</organism>
<reference evidence="6 7" key="1">
    <citation type="submission" date="2018-09" db="EMBL/GenBank/DDBJ databases">
        <title>The draft genome of Acinetobacter sp. strains.</title>
        <authorList>
            <person name="Qin J."/>
            <person name="Feng Y."/>
            <person name="Zong Z."/>
        </authorList>
    </citation>
    <scope>NUCLEOTIDE SEQUENCE [LARGE SCALE GENOMIC DNA]</scope>
    <source>
        <strain evidence="5 7">WCHAc060001</strain>
        <strain evidence="4 6">WCHAc060003</strain>
    </source>
</reference>
<dbReference type="EMBL" id="RAXZ01000007">
    <property type="protein sequence ID" value="RKG53242.1"/>
    <property type="molecule type" value="Genomic_DNA"/>
</dbReference>
<evidence type="ECO:0000256" key="1">
    <source>
        <dbReference type="SAM" id="MobiDB-lite"/>
    </source>
</evidence>
<dbReference type="Pfam" id="PF11776">
    <property type="entry name" value="RcnB"/>
    <property type="match status" value="1"/>
</dbReference>
<evidence type="ECO:0000313" key="6">
    <source>
        <dbReference type="Proteomes" id="UP000267166"/>
    </source>
</evidence>
<evidence type="ECO:0000313" key="7">
    <source>
        <dbReference type="Proteomes" id="UP000273105"/>
    </source>
</evidence>
<dbReference type="Proteomes" id="UP000267166">
    <property type="component" value="Unassembled WGS sequence"/>
</dbReference>
<dbReference type="Proteomes" id="UP000273105">
    <property type="component" value="Unassembled WGS sequence"/>
</dbReference>
<accession>A0A3A8G2A9</accession>
<evidence type="ECO:0008006" key="9">
    <source>
        <dbReference type="Google" id="ProtNLM"/>
    </source>
</evidence>
<sequence length="130" mass="15273">MKKLISFATLALSGLIATSAMAAPDHRFDDRRGNPPPPPSHVQPHDSRWDNKHPQQWNNNNQWNQQRVNPSREWRSGQTLPRAFQSTRYKVSDREARKLPNTGRYQQWYKVNGDYVLINERNDRIIRIIG</sequence>
<evidence type="ECO:0000313" key="3">
    <source>
        <dbReference type="EMBL" id="RKG53242.1"/>
    </source>
</evidence>
<dbReference type="RefSeq" id="WP_106984127.1">
    <property type="nucleotide sequence ID" value="NZ_CP035934.2"/>
</dbReference>
<dbReference type="EMBL" id="RCHE01000003">
    <property type="protein sequence ID" value="RLL49655.1"/>
    <property type="molecule type" value="Genomic_DNA"/>
</dbReference>
<protein>
    <recommendedName>
        <fullName evidence="9">RcnB family protein</fullName>
    </recommendedName>
</protein>
<evidence type="ECO:0000313" key="5">
    <source>
        <dbReference type="EMBL" id="RLL49655.1"/>
    </source>
</evidence>
<proteinExistence type="predicted"/>
<dbReference type="InterPro" id="IPR024572">
    <property type="entry name" value="RcnB"/>
</dbReference>
<feature type="compositionally biased region" description="Basic and acidic residues" evidence="1">
    <location>
        <begin position="43"/>
        <end position="53"/>
    </location>
</feature>
<keyword evidence="2" id="KW-0732">Signal</keyword>
<keyword evidence="7" id="KW-1185">Reference proteome</keyword>
<dbReference type="EMBL" id="RCHD01000032">
    <property type="protein sequence ID" value="RLL33277.1"/>
    <property type="molecule type" value="Genomic_DNA"/>
</dbReference>
<gene>
    <name evidence="3" type="ORF">D7V64_07280</name>
    <name evidence="5" type="ORF">D9K79_02390</name>
    <name evidence="4" type="ORF">D9K80_12830</name>
</gene>
<feature type="region of interest" description="Disordered" evidence="1">
    <location>
        <begin position="25"/>
        <end position="95"/>
    </location>
</feature>
<feature type="compositionally biased region" description="Polar residues" evidence="1">
    <location>
        <begin position="76"/>
        <end position="89"/>
    </location>
</feature>
<comment type="caution">
    <text evidence="3">The sequence shown here is derived from an EMBL/GenBank/DDBJ whole genome shotgun (WGS) entry which is preliminary data.</text>
</comment>
<accession>A0A498CU80</accession>
<evidence type="ECO:0000313" key="8">
    <source>
        <dbReference type="Proteomes" id="UP000281084"/>
    </source>
</evidence>
<evidence type="ECO:0000256" key="2">
    <source>
        <dbReference type="SAM" id="SignalP"/>
    </source>
</evidence>